<keyword evidence="1" id="KW-0812">Transmembrane</keyword>
<name>A0A1B4Y181_MYCUL</name>
<accession>A0A1B4Y181</accession>
<evidence type="ECO:0000313" key="2">
    <source>
        <dbReference type="EMBL" id="BAV40809.1"/>
    </source>
</evidence>
<feature type="transmembrane region" description="Helical" evidence="1">
    <location>
        <begin position="134"/>
        <end position="157"/>
    </location>
</feature>
<dbReference type="AlphaFoldDB" id="A0A1B4Y181"/>
<reference evidence="2 3" key="1">
    <citation type="submission" date="2016-08" db="EMBL/GenBank/DDBJ databases">
        <title>Complete genome sequence of Mycobacterium shinshuense, a subspecies of M. ulcerans.</title>
        <authorList>
            <person name="Yoshida M."/>
            <person name="Ogura Y."/>
            <person name="Hayashi T."/>
            <person name="Hoshino Y."/>
        </authorList>
    </citation>
    <scope>NUCLEOTIDE SEQUENCE [LARGE SCALE GENOMIC DNA]</scope>
    <source>
        <strain evidence="3">ATCC 33728</strain>
    </source>
</reference>
<feature type="transmembrane region" description="Helical" evidence="1">
    <location>
        <begin position="177"/>
        <end position="198"/>
    </location>
</feature>
<evidence type="ECO:0000256" key="1">
    <source>
        <dbReference type="SAM" id="Phobius"/>
    </source>
</evidence>
<sequence length="203" mass="20713">MSAAPLLMRRRTEVFEMATAASSGSEASTISRQAVRGLLMGGGAGVLASLVMAMFAMLAGATLLHSGFFTPLYRIAATFVGPDAMVQSMRAATAGQLFTFIAAPAVLGALVHMMVGAGYGAVFGLIVDRVRLRGVALVGAALVWGLAVFAVSTWIALPVSAALFGGGDPVRNMAAAAGYGPFAVQHLIYGAALGLLLLKPANR</sequence>
<gene>
    <name evidence="2" type="ORF">SHTP_1567</name>
</gene>
<feature type="transmembrane region" description="Helical" evidence="1">
    <location>
        <begin position="38"/>
        <end position="64"/>
    </location>
</feature>
<protein>
    <submittedName>
        <fullName evidence="2">Uncharacterized protein</fullName>
    </submittedName>
</protein>
<dbReference type="Proteomes" id="UP000218067">
    <property type="component" value="Chromosome"/>
</dbReference>
<keyword evidence="1" id="KW-1133">Transmembrane helix</keyword>
<organism evidence="2 3">
    <name type="scientific">Mycobacterium ulcerans subsp. shinshuense</name>
    <dbReference type="NCBI Taxonomy" id="1124626"/>
    <lineage>
        <taxon>Bacteria</taxon>
        <taxon>Bacillati</taxon>
        <taxon>Actinomycetota</taxon>
        <taxon>Actinomycetes</taxon>
        <taxon>Mycobacteriales</taxon>
        <taxon>Mycobacteriaceae</taxon>
        <taxon>Mycobacterium</taxon>
        <taxon>Mycobacterium ulcerans group</taxon>
    </lineage>
</organism>
<feature type="transmembrane region" description="Helical" evidence="1">
    <location>
        <begin position="97"/>
        <end position="127"/>
    </location>
</feature>
<proteinExistence type="predicted"/>
<keyword evidence="1" id="KW-0472">Membrane</keyword>
<dbReference type="EMBL" id="AP017624">
    <property type="protein sequence ID" value="BAV40809.1"/>
    <property type="molecule type" value="Genomic_DNA"/>
</dbReference>
<evidence type="ECO:0000313" key="3">
    <source>
        <dbReference type="Proteomes" id="UP000218067"/>
    </source>
</evidence>